<dbReference type="EMBL" id="SDPO01000003">
    <property type="protein sequence ID" value="RXZ47547.1"/>
    <property type="molecule type" value="Genomic_DNA"/>
</dbReference>
<reference evidence="1 2" key="1">
    <citation type="submission" date="2019-01" db="EMBL/GenBank/DDBJ databases">
        <authorList>
            <person name="Li J."/>
        </authorList>
    </citation>
    <scope>NUCLEOTIDE SEQUENCE [LARGE SCALE GENOMIC DNA]</scope>
    <source>
        <strain evidence="1 2">CCUG 35506</strain>
    </source>
</reference>
<dbReference type="RefSeq" id="WP_129231938.1">
    <property type="nucleotide sequence ID" value="NZ_SDPO01000003.1"/>
</dbReference>
<dbReference type="OrthoDB" id="9757917at2"/>
<dbReference type="AlphaFoldDB" id="A0A4Q2JMU0"/>
<accession>A0A4Q2JMU0</accession>
<organism evidence="1 2">
    <name type="scientific">Agromyces fucosus</name>
    <dbReference type="NCBI Taxonomy" id="41985"/>
    <lineage>
        <taxon>Bacteria</taxon>
        <taxon>Bacillati</taxon>
        <taxon>Actinomycetota</taxon>
        <taxon>Actinomycetes</taxon>
        <taxon>Micrococcales</taxon>
        <taxon>Microbacteriaceae</taxon>
        <taxon>Agromyces</taxon>
    </lineage>
</organism>
<sequence>MRRDSGHGYSLSDMQTYGAEDASDLETILDALDGGESQRRPAEPGKAWKSILRAPRHALGALDLASVPTDPGVCVVFDGDEPVFVGRASGREGLRGRLRAHRATDTDLSRSTLRASVAVDVLGISRWTARQRPSVISEKFIDPVNGYLADCVVAWVVCTDEPATRQLKSRLLAEYVPEYNLEA</sequence>
<dbReference type="Proteomes" id="UP000292935">
    <property type="component" value="Unassembled WGS sequence"/>
</dbReference>
<name>A0A4Q2JMU0_9MICO</name>
<gene>
    <name evidence="1" type="ORF">ESP57_13435</name>
</gene>
<keyword evidence="2" id="KW-1185">Reference proteome</keyword>
<protein>
    <submittedName>
        <fullName evidence="1">Uncharacterized protein</fullName>
    </submittedName>
</protein>
<evidence type="ECO:0000313" key="1">
    <source>
        <dbReference type="EMBL" id="RXZ47547.1"/>
    </source>
</evidence>
<comment type="caution">
    <text evidence="1">The sequence shown here is derived from an EMBL/GenBank/DDBJ whole genome shotgun (WGS) entry which is preliminary data.</text>
</comment>
<proteinExistence type="predicted"/>
<evidence type="ECO:0000313" key="2">
    <source>
        <dbReference type="Proteomes" id="UP000292935"/>
    </source>
</evidence>